<accession>A0A6A6TGI6</accession>
<dbReference type="EMBL" id="MU004322">
    <property type="protein sequence ID" value="KAF2657734.1"/>
    <property type="molecule type" value="Genomic_DNA"/>
</dbReference>
<keyword evidence="1" id="KW-0812">Transmembrane</keyword>
<keyword evidence="3" id="KW-1185">Reference proteome</keyword>
<evidence type="ECO:0000313" key="3">
    <source>
        <dbReference type="Proteomes" id="UP000799324"/>
    </source>
</evidence>
<keyword evidence="1" id="KW-0472">Membrane</keyword>
<feature type="transmembrane region" description="Helical" evidence="1">
    <location>
        <begin position="313"/>
        <end position="335"/>
    </location>
</feature>
<gene>
    <name evidence="2" type="ORF">K491DRAFT_703271</name>
</gene>
<organism evidence="2 3">
    <name type="scientific">Lophiostoma macrostomum CBS 122681</name>
    <dbReference type="NCBI Taxonomy" id="1314788"/>
    <lineage>
        <taxon>Eukaryota</taxon>
        <taxon>Fungi</taxon>
        <taxon>Dikarya</taxon>
        <taxon>Ascomycota</taxon>
        <taxon>Pezizomycotina</taxon>
        <taxon>Dothideomycetes</taxon>
        <taxon>Pleosporomycetidae</taxon>
        <taxon>Pleosporales</taxon>
        <taxon>Lophiostomataceae</taxon>
        <taxon>Lophiostoma</taxon>
    </lineage>
</organism>
<feature type="transmembrane region" description="Helical" evidence="1">
    <location>
        <begin position="245"/>
        <end position="268"/>
    </location>
</feature>
<protein>
    <recommendedName>
        <fullName evidence="4">Integral membrane protein</fullName>
    </recommendedName>
</protein>
<feature type="transmembrane region" description="Helical" evidence="1">
    <location>
        <begin position="289"/>
        <end position="307"/>
    </location>
</feature>
<evidence type="ECO:0000256" key="1">
    <source>
        <dbReference type="SAM" id="Phobius"/>
    </source>
</evidence>
<dbReference type="OrthoDB" id="2603at2759"/>
<keyword evidence="1" id="KW-1133">Transmembrane helix</keyword>
<dbReference type="Proteomes" id="UP000799324">
    <property type="component" value="Unassembled WGS sequence"/>
</dbReference>
<evidence type="ECO:0008006" key="4">
    <source>
        <dbReference type="Google" id="ProtNLM"/>
    </source>
</evidence>
<reference evidence="2" key="1">
    <citation type="journal article" date="2020" name="Stud. Mycol.">
        <title>101 Dothideomycetes genomes: a test case for predicting lifestyles and emergence of pathogens.</title>
        <authorList>
            <person name="Haridas S."/>
            <person name="Albert R."/>
            <person name="Binder M."/>
            <person name="Bloem J."/>
            <person name="Labutti K."/>
            <person name="Salamov A."/>
            <person name="Andreopoulos B."/>
            <person name="Baker S."/>
            <person name="Barry K."/>
            <person name="Bills G."/>
            <person name="Bluhm B."/>
            <person name="Cannon C."/>
            <person name="Castanera R."/>
            <person name="Culley D."/>
            <person name="Daum C."/>
            <person name="Ezra D."/>
            <person name="Gonzalez J."/>
            <person name="Henrissat B."/>
            <person name="Kuo A."/>
            <person name="Liang C."/>
            <person name="Lipzen A."/>
            <person name="Lutzoni F."/>
            <person name="Magnuson J."/>
            <person name="Mondo S."/>
            <person name="Nolan M."/>
            <person name="Ohm R."/>
            <person name="Pangilinan J."/>
            <person name="Park H.-J."/>
            <person name="Ramirez L."/>
            <person name="Alfaro M."/>
            <person name="Sun H."/>
            <person name="Tritt A."/>
            <person name="Yoshinaga Y."/>
            <person name="Zwiers L.-H."/>
            <person name="Turgeon B."/>
            <person name="Goodwin S."/>
            <person name="Spatafora J."/>
            <person name="Crous P."/>
            <person name="Grigoriev I."/>
        </authorList>
    </citation>
    <scope>NUCLEOTIDE SEQUENCE</scope>
    <source>
        <strain evidence="2">CBS 122681</strain>
    </source>
</reference>
<sequence>MNASATIRAEYVRASRINFRPTTIASLPSIPELQARPAQEHRLVDFKPIDHIEHRINCERERYDEEKGPPTTSFMDLDDEVKESFTQRVKKMYTVFPVRDPTYLVAVVFSLGSLDLIINAFFELLPQAHPESMFETQKMLAIPSTTLIGSALFLVAGFLDTFGALNADRGTLETTKSGEGVSTVYKPALLGSKEWAWVPSSQKFKDLLLGNLAFQAGLIVLFGGIIFMISGVTEFPDIIPEDSPFFGLLVFGPQVIHGAMFFIANALLALSEQDSWWKPKLSDADWQGAMLNTVGGFGFMMAGFFMFQGEELASAIAALSGSWAFLVGSLLRWYVVMEFC</sequence>
<proteinExistence type="predicted"/>
<feature type="transmembrane region" description="Helical" evidence="1">
    <location>
        <begin position="142"/>
        <end position="159"/>
    </location>
</feature>
<name>A0A6A6TGI6_9PLEO</name>
<dbReference type="AlphaFoldDB" id="A0A6A6TGI6"/>
<evidence type="ECO:0000313" key="2">
    <source>
        <dbReference type="EMBL" id="KAF2657734.1"/>
    </source>
</evidence>
<feature type="transmembrane region" description="Helical" evidence="1">
    <location>
        <begin position="101"/>
        <end position="122"/>
    </location>
</feature>
<feature type="transmembrane region" description="Helical" evidence="1">
    <location>
        <begin position="212"/>
        <end position="233"/>
    </location>
</feature>